<dbReference type="GO" id="GO:0008360">
    <property type="term" value="P:regulation of cell shape"/>
    <property type="evidence" value="ECO:0007669"/>
    <property type="project" value="UniProtKB-KW"/>
</dbReference>
<dbReference type="GO" id="GO:0071555">
    <property type="term" value="P:cell wall organization"/>
    <property type="evidence" value="ECO:0007669"/>
    <property type="project" value="UniProtKB-KW"/>
</dbReference>
<keyword evidence="13 16" id="KW-0961">Cell wall biogenesis/degradation</keyword>
<evidence type="ECO:0000256" key="16">
    <source>
        <dbReference type="HAMAP-Rule" id="MF_00913"/>
    </source>
</evidence>
<dbReference type="Pfam" id="PF01098">
    <property type="entry name" value="FTSW_RODA_SPOVE"/>
    <property type="match status" value="1"/>
</dbReference>
<comment type="catalytic activity">
    <reaction evidence="15 16">
        <text>[GlcNAc-(1-&gt;4)-Mur2Ac(oyl-L-Ala-gamma-D-Glu-L-Lys-D-Ala-D-Ala)](n)-di-trans,octa-cis-undecaprenyl diphosphate + beta-D-GlcNAc-(1-&gt;4)-Mur2Ac(oyl-L-Ala-gamma-D-Glu-L-Lys-D-Ala-D-Ala)-di-trans,octa-cis-undecaprenyl diphosphate = [GlcNAc-(1-&gt;4)-Mur2Ac(oyl-L-Ala-gamma-D-Glu-L-Lys-D-Ala-D-Ala)](n+1)-di-trans,octa-cis-undecaprenyl diphosphate + di-trans,octa-cis-undecaprenyl diphosphate + H(+)</text>
        <dbReference type="Rhea" id="RHEA:23708"/>
        <dbReference type="Rhea" id="RHEA-COMP:9602"/>
        <dbReference type="Rhea" id="RHEA-COMP:9603"/>
        <dbReference type="ChEBI" id="CHEBI:15378"/>
        <dbReference type="ChEBI" id="CHEBI:58405"/>
        <dbReference type="ChEBI" id="CHEBI:60033"/>
        <dbReference type="ChEBI" id="CHEBI:78435"/>
        <dbReference type="EC" id="2.4.99.28"/>
    </reaction>
</comment>
<dbReference type="EMBL" id="JAHLFE010000092">
    <property type="protein sequence ID" value="MBU3844134.1"/>
    <property type="molecule type" value="Genomic_DNA"/>
</dbReference>
<keyword evidence="3 16" id="KW-1003">Cell membrane</keyword>
<evidence type="ECO:0000256" key="8">
    <source>
        <dbReference type="ARBA" id="ARBA00022960"/>
    </source>
</evidence>
<keyword evidence="6 16" id="KW-0808">Transferase</keyword>
<evidence type="ECO:0000256" key="3">
    <source>
        <dbReference type="ARBA" id="ARBA00022475"/>
    </source>
</evidence>
<keyword evidence="9 16" id="KW-0573">Peptidoglycan synthesis</keyword>
<evidence type="ECO:0000256" key="11">
    <source>
        <dbReference type="ARBA" id="ARBA00023136"/>
    </source>
</evidence>
<keyword evidence="12 16" id="KW-0131">Cell cycle</keyword>
<comment type="similarity">
    <text evidence="14 16">Belongs to the SEDS family. FtsW subfamily.</text>
</comment>
<dbReference type="NCBIfam" id="TIGR02614">
    <property type="entry name" value="ftsW"/>
    <property type="match status" value="1"/>
</dbReference>
<evidence type="ECO:0000256" key="4">
    <source>
        <dbReference type="ARBA" id="ARBA00022618"/>
    </source>
</evidence>
<keyword evidence="8 16" id="KW-0133">Cell shape</keyword>
<dbReference type="GO" id="GO:0008955">
    <property type="term" value="F:peptidoglycan glycosyltransferase activity"/>
    <property type="evidence" value="ECO:0007669"/>
    <property type="project" value="UniProtKB-UniRule"/>
</dbReference>
<feature type="transmembrane region" description="Helical" evidence="16">
    <location>
        <begin position="80"/>
        <end position="99"/>
    </location>
</feature>
<dbReference type="GO" id="GO:0032153">
    <property type="term" value="C:cell division site"/>
    <property type="evidence" value="ECO:0007669"/>
    <property type="project" value="UniProtKB-UniRule"/>
</dbReference>
<keyword evidence="5 16" id="KW-0328">Glycosyltransferase</keyword>
<evidence type="ECO:0000313" key="17">
    <source>
        <dbReference type="EMBL" id="MBU3844134.1"/>
    </source>
</evidence>
<evidence type="ECO:0000256" key="7">
    <source>
        <dbReference type="ARBA" id="ARBA00022692"/>
    </source>
</evidence>
<keyword evidence="10 16" id="KW-1133">Transmembrane helix</keyword>
<feature type="transmembrane region" description="Helical" evidence="16">
    <location>
        <begin position="17"/>
        <end position="36"/>
    </location>
</feature>
<dbReference type="PANTHER" id="PTHR30474:SF2">
    <property type="entry name" value="PEPTIDOGLYCAN GLYCOSYLTRANSFERASE FTSW-RELATED"/>
    <property type="match status" value="1"/>
</dbReference>
<dbReference type="AlphaFoldDB" id="A0A948TFV9"/>
<feature type="transmembrane region" description="Helical" evidence="16">
    <location>
        <begin position="145"/>
        <end position="162"/>
    </location>
</feature>
<evidence type="ECO:0000256" key="2">
    <source>
        <dbReference type="ARBA" id="ARBA00004752"/>
    </source>
</evidence>
<organism evidence="17 18">
    <name type="scientific">Candidatus Anaerobiospirillum pullicola</name>
    <dbReference type="NCBI Taxonomy" id="2838451"/>
    <lineage>
        <taxon>Bacteria</taxon>
        <taxon>Pseudomonadati</taxon>
        <taxon>Pseudomonadota</taxon>
        <taxon>Gammaproteobacteria</taxon>
        <taxon>Aeromonadales</taxon>
        <taxon>Succinivibrionaceae</taxon>
        <taxon>Anaerobiospirillum</taxon>
    </lineage>
</organism>
<dbReference type="EC" id="2.4.99.28" evidence="16"/>
<evidence type="ECO:0000256" key="15">
    <source>
        <dbReference type="ARBA" id="ARBA00049902"/>
    </source>
</evidence>
<feature type="transmembrane region" description="Helical" evidence="16">
    <location>
        <begin position="313"/>
        <end position="334"/>
    </location>
</feature>
<dbReference type="GO" id="GO:0015648">
    <property type="term" value="F:lipid-linked peptidoglycan transporter activity"/>
    <property type="evidence" value="ECO:0007669"/>
    <property type="project" value="TreeGrafter"/>
</dbReference>
<evidence type="ECO:0000256" key="6">
    <source>
        <dbReference type="ARBA" id="ARBA00022679"/>
    </source>
</evidence>
<keyword evidence="16" id="KW-0997">Cell inner membrane</keyword>
<protein>
    <recommendedName>
        <fullName evidence="16">Probable peptidoglycan glycosyltransferase FtsW</fullName>
        <shortName evidence="16">PGT</shortName>
        <ecNumber evidence="16">2.4.99.28</ecNumber>
    </recommendedName>
    <alternativeName>
        <fullName evidence="16">Cell division protein FtsW</fullName>
    </alternativeName>
    <alternativeName>
        <fullName evidence="16">Cell wall polymerase</fullName>
    </alternativeName>
    <alternativeName>
        <fullName evidence="16">Peptidoglycan polymerase</fullName>
        <shortName evidence="16">PG polymerase</shortName>
    </alternativeName>
</protein>
<reference evidence="17" key="1">
    <citation type="journal article" date="2021" name="PeerJ">
        <title>Extensive microbial diversity within the chicken gut microbiome revealed by metagenomics and culture.</title>
        <authorList>
            <person name="Gilroy R."/>
            <person name="Ravi A."/>
            <person name="Getino M."/>
            <person name="Pursley I."/>
            <person name="Horton D.L."/>
            <person name="Alikhan N.F."/>
            <person name="Baker D."/>
            <person name="Gharbi K."/>
            <person name="Hall N."/>
            <person name="Watson M."/>
            <person name="Adriaenssens E.M."/>
            <person name="Foster-Nyarko E."/>
            <person name="Jarju S."/>
            <person name="Secka A."/>
            <person name="Antonio M."/>
            <person name="Oren A."/>
            <person name="Chaudhuri R.R."/>
            <person name="La Ragione R."/>
            <person name="Hildebrand F."/>
            <person name="Pallen M.J."/>
        </authorList>
    </citation>
    <scope>NUCLEOTIDE SEQUENCE</scope>
    <source>
        <strain evidence="17">378</strain>
    </source>
</reference>
<keyword evidence="7 16" id="KW-0812">Transmembrane</keyword>
<evidence type="ECO:0000256" key="1">
    <source>
        <dbReference type="ARBA" id="ARBA00004651"/>
    </source>
</evidence>
<keyword evidence="11 16" id="KW-0472">Membrane</keyword>
<feature type="transmembrane region" description="Helical" evidence="16">
    <location>
        <begin position="168"/>
        <end position="185"/>
    </location>
</feature>
<keyword evidence="4 16" id="KW-0132">Cell division</keyword>
<dbReference type="InterPro" id="IPR013437">
    <property type="entry name" value="FtsW"/>
</dbReference>
<proteinExistence type="inferred from homology"/>
<reference evidence="17" key="2">
    <citation type="submission" date="2021-04" db="EMBL/GenBank/DDBJ databases">
        <authorList>
            <person name="Gilroy R."/>
        </authorList>
    </citation>
    <scope>NUCLEOTIDE SEQUENCE</scope>
    <source>
        <strain evidence="17">378</strain>
    </source>
</reference>
<dbReference type="Proteomes" id="UP000733611">
    <property type="component" value="Unassembled WGS sequence"/>
</dbReference>
<evidence type="ECO:0000256" key="10">
    <source>
        <dbReference type="ARBA" id="ARBA00022989"/>
    </source>
</evidence>
<evidence type="ECO:0000256" key="14">
    <source>
        <dbReference type="ARBA" id="ARBA00038053"/>
    </source>
</evidence>
<dbReference type="PANTHER" id="PTHR30474">
    <property type="entry name" value="CELL CYCLE PROTEIN"/>
    <property type="match status" value="1"/>
</dbReference>
<comment type="caution">
    <text evidence="17">The sequence shown here is derived from an EMBL/GenBank/DDBJ whole genome shotgun (WGS) entry which is preliminary data.</text>
</comment>
<comment type="pathway">
    <text evidence="2 16">Cell wall biogenesis; peptidoglycan biosynthesis.</text>
</comment>
<comment type="subcellular location">
    <subcellularLocation>
        <location evidence="16">Cell inner membrane</location>
        <topology evidence="16">Multi-pass membrane protein</topology>
    </subcellularLocation>
    <subcellularLocation>
        <location evidence="1">Cell membrane</location>
        <topology evidence="1">Multi-pass membrane protein</topology>
    </subcellularLocation>
    <text evidence="16">Localizes to the division septum.</text>
</comment>
<evidence type="ECO:0000256" key="9">
    <source>
        <dbReference type="ARBA" id="ARBA00022984"/>
    </source>
</evidence>
<evidence type="ECO:0000313" key="18">
    <source>
        <dbReference type="Proteomes" id="UP000733611"/>
    </source>
</evidence>
<dbReference type="GO" id="GO:0009252">
    <property type="term" value="P:peptidoglycan biosynthetic process"/>
    <property type="evidence" value="ECO:0007669"/>
    <property type="project" value="UniProtKB-UniRule"/>
</dbReference>
<comment type="function">
    <text evidence="16">Peptidoglycan polymerase that is essential for cell division.</text>
</comment>
<feature type="transmembrane region" description="Helical" evidence="16">
    <location>
        <begin position="346"/>
        <end position="365"/>
    </location>
</feature>
<evidence type="ECO:0000256" key="12">
    <source>
        <dbReference type="ARBA" id="ARBA00023306"/>
    </source>
</evidence>
<gene>
    <name evidence="16 17" type="primary">ftsW</name>
    <name evidence="17" type="ORF">H9847_04580</name>
</gene>
<dbReference type="GO" id="GO:0043093">
    <property type="term" value="P:FtsZ-dependent cytokinesis"/>
    <property type="evidence" value="ECO:0007669"/>
    <property type="project" value="UniProtKB-UniRule"/>
</dbReference>
<dbReference type="GO" id="GO:0005886">
    <property type="term" value="C:plasma membrane"/>
    <property type="evidence" value="ECO:0007669"/>
    <property type="project" value="UniProtKB-SubCell"/>
</dbReference>
<name>A0A948TFV9_9GAMM</name>
<feature type="transmembrane region" description="Helical" evidence="16">
    <location>
        <begin position="279"/>
        <end position="301"/>
    </location>
</feature>
<accession>A0A948TFV9</accession>
<dbReference type="InterPro" id="IPR001182">
    <property type="entry name" value="FtsW/RodA"/>
</dbReference>
<feature type="transmembrane region" description="Helical" evidence="16">
    <location>
        <begin position="192"/>
        <end position="210"/>
    </location>
</feature>
<feature type="transmembrane region" description="Helical" evidence="16">
    <location>
        <begin position="56"/>
        <end position="74"/>
    </location>
</feature>
<dbReference type="HAMAP" id="MF_00913">
    <property type="entry name" value="PGT_FtsW_proteobact"/>
    <property type="match status" value="1"/>
</dbReference>
<evidence type="ECO:0000256" key="5">
    <source>
        <dbReference type="ARBA" id="ARBA00022676"/>
    </source>
</evidence>
<sequence>MFKIDLKARHVAALDRTLIVVSLLLLLISIVLISSASVQEAYTSTGDQYYYLKRQLIFTGVAVTWGLIMTTIPSKTWFNISVPLMGISLFLLILVLIIGREVNEAKRWIAFGPINLQPAELLKLFWIIYFSSYTSRKIEMLHNKVWGFFKPMGFIAVIAFLLLMQPDFGSLVVVTAITYGILFVAGAGLLKYILTLSVIGGIGALIVWFQPYRLARVTSFLDPWQDRFGSGYQLTQSLMAFGRGGLTGEGIGNSIQKLGYLPEAHTDFVMAIMGEECGFLGVCFVIALEFVIISKALILSAKILRQRSQFQGYLAFGIGMFFCLQTVINIGAASGGLPTKGLTLPLISYGGSSLIVCMWALGILLRIDFEWRHQQLGKLKYDD</sequence>
<evidence type="ECO:0000256" key="13">
    <source>
        <dbReference type="ARBA" id="ARBA00023316"/>
    </source>
</evidence>